<evidence type="ECO:0000313" key="3">
    <source>
        <dbReference type="EMBL" id="PJF31732.1"/>
    </source>
</evidence>
<comment type="cofactor">
    <cofactor evidence="2">
        <name>Fe(2+)</name>
        <dbReference type="ChEBI" id="CHEBI:29033"/>
    </cofactor>
    <text evidence="2">Binds 1 Fe(2+) ion.</text>
</comment>
<comment type="caution">
    <text evidence="3">The sequence shown here is derived from an EMBL/GenBank/DDBJ whole genome shotgun (WGS) entry which is preliminary data.</text>
</comment>
<feature type="active site" evidence="2">
    <location>
        <position position="148"/>
    </location>
</feature>
<proteinExistence type="inferred from homology"/>
<dbReference type="NCBIfam" id="NF001159">
    <property type="entry name" value="PRK00150.1-3"/>
    <property type="match status" value="1"/>
</dbReference>
<dbReference type="InterPro" id="IPR023635">
    <property type="entry name" value="Peptide_deformylase"/>
</dbReference>
<dbReference type="NCBIfam" id="TIGR00079">
    <property type="entry name" value="pept_deformyl"/>
    <property type="match status" value="1"/>
</dbReference>
<keyword evidence="2" id="KW-0648">Protein biosynthesis</keyword>
<dbReference type="EC" id="3.5.1.88" evidence="2"/>
<keyword evidence="2" id="KW-0479">Metal-binding</keyword>
<protein>
    <recommendedName>
        <fullName evidence="2">Peptide deformylase</fullName>
        <shortName evidence="2">PDF</shortName>
        <ecNumber evidence="2">3.5.1.88</ecNumber>
    </recommendedName>
    <alternativeName>
        <fullName evidence="2">Polypeptide deformylase</fullName>
    </alternativeName>
</protein>
<sequence>MAVKKILTISRHEKLLRTKSEPVRKITKQVKQLAEDIRDTIMANPAVGLAAVQIGVLQRIFGARIGYYTPEGEVSETADQALPQIFINPEIVAVSEETVRDYDACMSIPGMMGYTQRPKRVTLRWLDENSARHEREFSDWDARMLLHEYDHLEGVLFLDRLPLEDLYVYVRGEDGKTRPVPYLEVMREAEAKATPKLGSDT</sequence>
<dbReference type="SUPFAM" id="SSF56420">
    <property type="entry name" value="Peptide deformylase"/>
    <property type="match status" value="1"/>
</dbReference>
<organism evidence="3 4">
    <name type="scientific">Candidatus Thermofonsia Clade 1 bacterium</name>
    <dbReference type="NCBI Taxonomy" id="2364210"/>
    <lineage>
        <taxon>Bacteria</taxon>
        <taxon>Bacillati</taxon>
        <taxon>Chloroflexota</taxon>
        <taxon>Candidatus Thermofontia</taxon>
        <taxon>Candidatus Thermofonsia Clade 1</taxon>
    </lineage>
</organism>
<keyword evidence="2" id="KW-0378">Hydrolase</keyword>
<dbReference type="CDD" id="cd00487">
    <property type="entry name" value="Pep_deformylase"/>
    <property type="match status" value="1"/>
</dbReference>
<evidence type="ECO:0000256" key="2">
    <source>
        <dbReference type="HAMAP-Rule" id="MF_00163"/>
    </source>
</evidence>
<comment type="function">
    <text evidence="2">Removes the formyl group from the N-terminal Met of newly synthesized proteins. Requires at least a dipeptide for an efficient rate of reaction. N-terminal L-methionine is a prerequisite for activity but the enzyme has broad specificity at other positions.</text>
</comment>
<dbReference type="Gene3D" id="3.90.45.10">
    <property type="entry name" value="Peptide deformylase"/>
    <property type="match status" value="1"/>
</dbReference>
<dbReference type="Proteomes" id="UP000228921">
    <property type="component" value="Unassembled WGS sequence"/>
</dbReference>
<accession>A0A2M8P2G3</accession>
<feature type="binding site" evidence="2">
    <location>
        <position position="105"/>
    </location>
    <ligand>
        <name>Fe cation</name>
        <dbReference type="ChEBI" id="CHEBI:24875"/>
    </ligand>
</feature>
<name>A0A2M8P2G3_9CHLR</name>
<comment type="catalytic activity">
    <reaction evidence="2">
        <text>N-terminal N-formyl-L-methionyl-[peptide] + H2O = N-terminal L-methionyl-[peptide] + formate</text>
        <dbReference type="Rhea" id="RHEA:24420"/>
        <dbReference type="Rhea" id="RHEA-COMP:10639"/>
        <dbReference type="Rhea" id="RHEA-COMP:10640"/>
        <dbReference type="ChEBI" id="CHEBI:15377"/>
        <dbReference type="ChEBI" id="CHEBI:15740"/>
        <dbReference type="ChEBI" id="CHEBI:49298"/>
        <dbReference type="ChEBI" id="CHEBI:64731"/>
        <dbReference type="EC" id="3.5.1.88"/>
    </reaction>
</comment>
<dbReference type="GO" id="GO:0006412">
    <property type="term" value="P:translation"/>
    <property type="evidence" value="ECO:0007669"/>
    <property type="project" value="UniProtKB-UniRule"/>
</dbReference>
<feature type="binding site" evidence="2">
    <location>
        <position position="147"/>
    </location>
    <ligand>
        <name>Fe cation</name>
        <dbReference type="ChEBI" id="CHEBI:24875"/>
    </ligand>
</feature>
<dbReference type="AlphaFoldDB" id="A0A2M8P2G3"/>
<dbReference type="Pfam" id="PF01327">
    <property type="entry name" value="Pep_deformylase"/>
    <property type="match status" value="1"/>
</dbReference>
<comment type="similarity">
    <text evidence="1 2">Belongs to the polypeptide deformylase family.</text>
</comment>
<gene>
    <name evidence="2 3" type="primary">def</name>
    <name evidence="3" type="ORF">CUN51_01975</name>
</gene>
<dbReference type="PANTHER" id="PTHR10458">
    <property type="entry name" value="PEPTIDE DEFORMYLASE"/>
    <property type="match status" value="1"/>
</dbReference>
<dbReference type="PRINTS" id="PR01576">
    <property type="entry name" value="PDEFORMYLASE"/>
</dbReference>
<evidence type="ECO:0000256" key="1">
    <source>
        <dbReference type="ARBA" id="ARBA00010759"/>
    </source>
</evidence>
<dbReference type="GO" id="GO:0046872">
    <property type="term" value="F:metal ion binding"/>
    <property type="evidence" value="ECO:0007669"/>
    <property type="project" value="UniProtKB-KW"/>
</dbReference>
<reference evidence="3 4" key="1">
    <citation type="submission" date="2017-11" db="EMBL/GenBank/DDBJ databases">
        <title>Evolution of Phototrophy in the Chloroflexi Phylum Driven by Horizontal Gene Transfer.</title>
        <authorList>
            <person name="Ward L.M."/>
            <person name="Hemp J."/>
            <person name="Shih P.M."/>
            <person name="Mcglynn S.E."/>
            <person name="Fischer W."/>
        </authorList>
    </citation>
    <scope>NUCLEOTIDE SEQUENCE [LARGE SCALE GENOMIC DNA]</scope>
    <source>
        <strain evidence="3">CP2_2F</strain>
    </source>
</reference>
<dbReference type="PANTHER" id="PTHR10458:SF22">
    <property type="entry name" value="PEPTIDE DEFORMYLASE"/>
    <property type="match status" value="1"/>
</dbReference>
<keyword evidence="2" id="KW-0408">Iron</keyword>
<dbReference type="EMBL" id="PGTK01000002">
    <property type="protein sequence ID" value="PJF31732.1"/>
    <property type="molecule type" value="Genomic_DNA"/>
</dbReference>
<evidence type="ECO:0000313" key="4">
    <source>
        <dbReference type="Proteomes" id="UP000228921"/>
    </source>
</evidence>
<dbReference type="InterPro" id="IPR036821">
    <property type="entry name" value="Peptide_deformylase_sf"/>
</dbReference>
<dbReference type="HAMAP" id="MF_00163">
    <property type="entry name" value="Pep_deformylase"/>
    <property type="match status" value="1"/>
</dbReference>
<dbReference type="GO" id="GO:0042586">
    <property type="term" value="F:peptide deformylase activity"/>
    <property type="evidence" value="ECO:0007669"/>
    <property type="project" value="UniProtKB-UniRule"/>
</dbReference>
<feature type="binding site" evidence="2">
    <location>
        <position position="151"/>
    </location>
    <ligand>
        <name>Fe cation</name>
        <dbReference type="ChEBI" id="CHEBI:24875"/>
    </ligand>
</feature>